<dbReference type="EMBL" id="AJVK01016189">
    <property type="status" value="NOT_ANNOTATED_CDS"/>
    <property type="molecule type" value="Genomic_DNA"/>
</dbReference>
<keyword evidence="2" id="KW-0443">Lipid metabolism</keyword>
<evidence type="ECO:0000256" key="1">
    <source>
        <dbReference type="ARBA" id="ARBA00010701"/>
    </source>
</evidence>
<dbReference type="AlphaFoldDB" id="A0A1B0DL49"/>
<protein>
    <recommendedName>
        <fullName evidence="2">Lipase</fullName>
    </recommendedName>
</protein>
<dbReference type="VEuPathDB" id="VectorBase:PPAI008993"/>
<dbReference type="PANTHER" id="PTHR11005">
    <property type="entry name" value="LYSOSOMAL ACID LIPASE-RELATED"/>
    <property type="match status" value="1"/>
</dbReference>
<dbReference type="InterPro" id="IPR029058">
    <property type="entry name" value="AB_hydrolase_fold"/>
</dbReference>
<dbReference type="InterPro" id="IPR006693">
    <property type="entry name" value="AB_hydrolase_lipase"/>
</dbReference>
<evidence type="ECO:0000256" key="2">
    <source>
        <dbReference type="PIRNR" id="PIRNR000862"/>
    </source>
</evidence>
<dbReference type="GO" id="GO:0016788">
    <property type="term" value="F:hydrolase activity, acting on ester bonds"/>
    <property type="evidence" value="ECO:0007669"/>
    <property type="project" value="InterPro"/>
</dbReference>
<dbReference type="GO" id="GO:0016042">
    <property type="term" value="P:lipid catabolic process"/>
    <property type="evidence" value="ECO:0007669"/>
    <property type="project" value="UniProtKB-KW"/>
</dbReference>
<dbReference type="Proteomes" id="UP000092462">
    <property type="component" value="Unassembled WGS sequence"/>
</dbReference>
<accession>A0A1B0DL49</accession>
<comment type="similarity">
    <text evidence="1 2">Belongs to the AB hydrolase superfamily. Lipase family.</text>
</comment>
<dbReference type="InterPro" id="IPR025483">
    <property type="entry name" value="Lipase_euk"/>
</dbReference>
<feature type="domain" description="Partial AB-hydrolase lipase" evidence="3">
    <location>
        <begin position="33"/>
        <end position="91"/>
    </location>
</feature>
<organism evidence="4 5">
    <name type="scientific">Phlebotomus papatasi</name>
    <name type="common">Sandfly</name>
    <dbReference type="NCBI Taxonomy" id="29031"/>
    <lineage>
        <taxon>Eukaryota</taxon>
        <taxon>Metazoa</taxon>
        <taxon>Ecdysozoa</taxon>
        <taxon>Arthropoda</taxon>
        <taxon>Hexapoda</taxon>
        <taxon>Insecta</taxon>
        <taxon>Pterygota</taxon>
        <taxon>Neoptera</taxon>
        <taxon>Endopterygota</taxon>
        <taxon>Diptera</taxon>
        <taxon>Nematocera</taxon>
        <taxon>Psychodoidea</taxon>
        <taxon>Psychodidae</taxon>
        <taxon>Phlebotomus</taxon>
        <taxon>Phlebotomus</taxon>
    </lineage>
</organism>
<dbReference type="SUPFAM" id="SSF53474">
    <property type="entry name" value="alpha/beta-Hydrolases"/>
    <property type="match status" value="1"/>
</dbReference>
<dbReference type="EnsemblMetazoa" id="PPAI008993-RA">
    <property type="protein sequence ID" value="PPAI008993-PA"/>
    <property type="gene ID" value="PPAI008993"/>
</dbReference>
<keyword evidence="5" id="KW-1185">Reference proteome</keyword>
<dbReference type="FunFam" id="3.40.50.1820:FF:000179">
    <property type="entry name" value="Lipase"/>
    <property type="match status" value="1"/>
</dbReference>
<name>A0A1B0DL49_PHLPP</name>
<proteinExistence type="inferred from homology"/>
<evidence type="ECO:0000313" key="4">
    <source>
        <dbReference type="EnsemblMetazoa" id="PPAI008993-PA"/>
    </source>
</evidence>
<keyword evidence="2" id="KW-0378">Hydrolase</keyword>
<evidence type="ECO:0000259" key="3">
    <source>
        <dbReference type="Pfam" id="PF04083"/>
    </source>
</evidence>
<dbReference type="VEuPathDB" id="VectorBase:PPAPM1_006518"/>
<dbReference type="Gene3D" id="3.40.50.1820">
    <property type="entry name" value="alpha/beta hydrolase"/>
    <property type="match status" value="1"/>
</dbReference>
<sequence>MLRILVLISVFLGVFHSPAEAQNRAPSLPPTPTEILRHHGYTAEEHSVTTPDGYILKLHRVLPHGGNESSTHQVVFLQHGVLGSSADFLLQGPQQSLPLQLADAGYDVWLGNFRGNTYSRKHNTLSAMDRKFWDFEWHELGVLDLPTMVNYALLVTGEKKLHFVGHSQGATAAFVLLSMQPQYNRAFRTVQALAPVTFMKYTKSPFFKTLSRMTFTPDVVSDYLGLGEFVPSARMLDLGGRMLCKDHAATQSLCLNTLFLLSGFDSDQLNKTLLPEVFSRHPAGSSIYELIHHAQNVKSGNFAQYDHGTVGNLKRYGSTNPPSYDLTKISASVTLHYAQNDWLSSTEDVERLAQCTANSITVEGDISYISLNMLILMTKALSCNFSQSVR</sequence>
<dbReference type="PIRSF" id="PIRSF000862">
    <property type="entry name" value="Steryl_ester_lip"/>
    <property type="match status" value="1"/>
</dbReference>
<dbReference type="Pfam" id="PF04083">
    <property type="entry name" value="Abhydro_lipase"/>
    <property type="match status" value="1"/>
</dbReference>
<evidence type="ECO:0000313" key="5">
    <source>
        <dbReference type="Proteomes" id="UP000092462"/>
    </source>
</evidence>
<keyword evidence="2" id="KW-0442">Lipid degradation</keyword>
<reference evidence="4" key="1">
    <citation type="submission" date="2022-08" db="UniProtKB">
        <authorList>
            <consortium name="EnsemblMetazoa"/>
        </authorList>
    </citation>
    <scope>IDENTIFICATION</scope>
    <source>
        <strain evidence="4">Israel</strain>
    </source>
</reference>